<keyword evidence="3 5" id="KW-1133">Transmembrane helix</keyword>
<keyword evidence="6" id="KW-0489">Methyltransferase</keyword>
<evidence type="ECO:0000313" key="6">
    <source>
        <dbReference type="EMBL" id="OQX08864.1"/>
    </source>
</evidence>
<keyword evidence="4 5" id="KW-0472">Membrane</keyword>
<organism evidence="6 7">
    <name type="scientific">Thiothrix lacustris</name>
    <dbReference type="NCBI Taxonomy" id="525917"/>
    <lineage>
        <taxon>Bacteria</taxon>
        <taxon>Pseudomonadati</taxon>
        <taxon>Pseudomonadota</taxon>
        <taxon>Gammaproteobacteria</taxon>
        <taxon>Thiotrichales</taxon>
        <taxon>Thiotrichaceae</taxon>
        <taxon>Thiothrix</taxon>
    </lineage>
</organism>
<gene>
    <name evidence="6" type="ORF">BWK73_24290</name>
</gene>
<dbReference type="PANTHER" id="PTHR12714">
    <property type="entry name" value="PROTEIN-S ISOPRENYLCYSTEINE O-METHYLTRANSFERASE"/>
    <property type="match status" value="1"/>
</dbReference>
<sequence>MNRLQLKIPPPVYLLAFVGMMWLVARVVPIVDLIASPWNRLGLGLIAVAVLIDFWSLGLFFRAHTTFNPIHPERTQTLVTGGTYRYTRNPMYVGMLIILTGWCIYLGSLGAFALLPVFVWVLTHQQIVPEEQVLAQKFGQAYSDYQRRVPRWLW</sequence>
<dbReference type="Gene3D" id="1.20.120.1630">
    <property type="match status" value="1"/>
</dbReference>
<keyword evidence="2 5" id="KW-0812">Transmembrane</keyword>
<evidence type="ECO:0000256" key="1">
    <source>
        <dbReference type="ARBA" id="ARBA00004127"/>
    </source>
</evidence>
<accession>A0A1Y1QM60</accession>
<dbReference type="EMBL" id="MTEJ01000162">
    <property type="protein sequence ID" value="OQX08864.1"/>
    <property type="molecule type" value="Genomic_DNA"/>
</dbReference>
<comment type="subcellular location">
    <subcellularLocation>
        <location evidence="1">Endomembrane system</location>
        <topology evidence="1">Multi-pass membrane protein</topology>
    </subcellularLocation>
</comment>
<proteinExistence type="predicted"/>
<evidence type="ECO:0000256" key="5">
    <source>
        <dbReference type="SAM" id="Phobius"/>
    </source>
</evidence>
<dbReference type="Proteomes" id="UP000192491">
    <property type="component" value="Unassembled WGS sequence"/>
</dbReference>
<evidence type="ECO:0000313" key="7">
    <source>
        <dbReference type="Proteomes" id="UP000192491"/>
    </source>
</evidence>
<dbReference type="Pfam" id="PF04191">
    <property type="entry name" value="PEMT"/>
    <property type="match status" value="1"/>
</dbReference>
<protein>
    <submittedName>
        <fullName evidence="6">Isoprenylcysteine carboxyl methyltransferase</fullName>
    </submittedName>
</protein>
<feature type="transmembrane region" description="Helical" evidence="5">
    <location>
        <begin position="12"/>
        <end position="35"/>
    </location>
</feature>
<dbReference type="AlphaFoldDB" id="A0A1Y1QM60"/>
<dbReference type="GO" id="GO:0032259">
    <property type="term" value="P:methylation"/>
    <property type="evidence" value="ECO:0007669"/>
    <property type="project" value="UniProtKB-KW"/>
</dbReference>
<evidence type="ECO:0000256" key="3">
    <source>
        <dbReference type="ARBA" id="ARBA00022989"/>
    </source>
</evidence>
<evidence type="ECO:0000256" key="2">
    <source>
        <dbReference type="ARBA" id="ARBA00022692"/>
    </source>
</evidence>
<comment type="caution">
    <text evidence="6">The sequence shown here is derived from an EMBL/GenBank/DDBJ whole genome shotgun (WGS) entry which is preliminary data.</text>
</comment>
<feature type="transmembrane region" description="Helical" evidence="5">
    <location>
        <begin position="92"/>
        <end position="122"/>
    </location>
</feature>
<feature type="transmembrane region" description="Helical" evidence="5">
    <location>
        <begin position="41"/>
        <end position="61"/>
    </location>
</feature>
<dbReference type="PANTHER" id="PTHR12714:SF24">
    <property type="entry name" value="SLR1182 PROTEIN"/>
    <property type="match status" value="1"/>
</dbReference>
<evidence type="ECO:0000256" key="4">
    <source>
        <dbReference type="ARBA" id="ARBA00023136"/>
    </source>
</evidence>
<dbReference type="GO" id="GO:0012505">
    <property type="term" value="C:endomembrane system"/>
    <property type="evidence" value="ECO:0007669"/>
    <property type="project" value="UniProtKB-SubCell"/>
</dbReference>
<dbReference type="InterPro" id="IPR007318">
    <property type="entry name" value="Phopholipid_MeTrfase"/>
</dbReference>
<keyword evidence="6" id="KW-0808">Transferase</keyword>
<dbReference type="GO" id="GO:0008168">
    <property type="term" value="F:methyltransferase activity"/>
    <property type="evidence" value="ECO:0007669"/>
    <property type="project" value="UniProtKB-KW"/>
</dbReference>
<name>A0A1Y1QM60_9GAMM</name>
<reference evidence="6 7" key="1">
    <citation type="submission" date="2017-01" db="EMBL/GenBank/DDBJ databases">
        <title>Novel large sulfur bacteria in the metagenomes of groundwater-fed chemosynthetic microbial mats in the Lake Huron basin.</title>
        <authorList>
            <person name="Sharrar A.M."/>
            <person name="Flood B.E."/>
            <person name="Bailey J.V."/>
            <person name="Jones D.S."/>
            <person name="Biddanda B."/>
            <person name="Ruberg S.A."/>
            <person name="Marcus D.N."/>
            <person name="Dick G.J."/>
        </authorList>
    </citation>
    <scope>NUCLEOTIDE SEQUENCE [LARGE SCALE GENOMIC DNA]</scope>
    <source>
        <strain evidence="6">A8</strain>
    </source>
</reference>